<dbReference type="Proteomes" id="UP000245539">
    <property type="component" value="Unassembled WGS sequence"/>
</dbReference>
<evidence type="ECO:0000256" key="1">
    <source>
        <dbReference type="ARBA" id="ARBA00009741"/>
    </source>
</evidence>
<dbReference type="GO" id="GO:0032259">
    <property type="term" value="P:methylation"/>
    <property type="evidence" value="ECO:0007669"/>
    <property type="project" value="UniProtKB-KW"/>
</dbReference>
<sequence>MWLQLICQTARDTESLVSEAAENMGAASITLSDAGDNPVLEPLPNETPLWDDIIVTILFREEEKFLIDSLEQQLEASKEAWKISNIRQEELEEQQWERVWMDDFHPMKFGENLWIYPSWSDIPDDDSVKIKLDPGLAFGTGTHPTTALCMEWLDQNHPRNLTVVDYGCGSGILAIAAVKLGAKHVLATDIDPQALLATQDNNLKNDIPDGMIDCCLPEDMPESVQVDLMLANILCGPLIELSKTLCSMTKSGGHIVLSGIIEEQKKLLNEEYNQYCNDIQFATVDGWVRMTALVR</sequence>
<reference evidence="7 8" key="1">
    <citation type="submission" date="2018-05" db="EMBL/GenBank/DDBJ databases">
        <title>Leucothrix arctica sp. nov., isolated from Arctic seawater.</title>
        <authorList>
            <person name="Choi A."/>
            <person name="Baek K."/>
        </authorList>
    </citation>
    <scope>NUCLEOTIDE SEQUENCE [LARGE SCALE GENOMIC DNA]</scope>
    <source>
        <strain evidence="7 8">JCM 18388</strain>
    </source>
</reference>
<keyword evidence="4 6" id="KW-0808">Transferase</keyword>
<comment type="subcellular location">
    <subcellularLocation>
        <location evidence="6">Cytoplasm</location>
    </subcellularLocation>
</comment>
<dbReference type="GO" id="GO:0005840">
    <property type="term" value="C:ribosome"/>
    <property type="evidence" value="ECO:0007669"/>
    <property type="project" value="UniProtKB-KW"/>
</dbReference>
<dbReference type="NCBIfam" id="TIGR00406">
    <property type="entry name" value="prmA"/>
    <property type="match status" value="1"/>
</dbReference>
<dbReference type="InterPro" id="IPR029063">
    <property type="entry name" value="SAM-dependent_MTases_sf"/>
</dbReference>
<keyword evidence="5 6" id="KW-0949">S-adenosyl-L-methionine</keyword>
<dbReference type="GO" id="GO:0016279">
    <property type="term" value="F:protein-lysine N-methyltransferase activity"/>
    <property type="evidence" value="ECO:0007669"/>
    <property type="project" value="TreeGrafter"/>
</dbReference>
<evidence type="ECO:0000313" key="7">
    <source>
        <dbReference type="EMBL" id="PWQ94942.1"/>
    </source>
</evidence>
<keyword evidence="3 6" id="KW-0489">Methyltransferase</keyword>
<evidence type="ECO:0000256" key="2">
    <source>
        <dbReference type="ARBA" id="ARBA00022490"/>
    </source>
</evidence>
<keyword evidence="7" id="KW-0687">Ribonucleoprotein</keyword>
<comment type="caution">
    <text evidence="7">The sequence shown here is derived from an EMBL/GenBank/DDBJ whole genome shotgun (WGS) entry which is preliminary data.</text>
</comment>
<dbReference type="OrthoDB" id="9785995at2"/>
<feature type="binding site" evidence="6">
    <location>
        <position position="232"/>
    </location>
    <ligand>
        <name>S-adenosyl-L-methionine</name>
        <dbReference type="ChEBI" id="CHEBI:59789"/>
    </ligand>
</feature>
<dbReference type="AlphaFoldDB" id="A0A317CFI9"/>
<evidence type="ECO:0000313" key="8">
    <source>
        <dbReference type="Proteomes" id="UP000245539"/>
    </source>
</evidence>
<dbReference type="CDD" id="cd02440">
    <property type="entry name" value="AdoMet_MTases"/>
    <property type="match status" value="1"/>
</dbReference>
<evidence type="ECO:0000256" key="4">
    <source>
        <dbReference type="ARBA" id="ARBA00022679"/>
    </source>
</evidence>
<name>A0A317CFI9_9GAMM</name>
<evidence type="ECO:0000256" key="3">
    <source>
        <dbReference type="ARBA" id="ARBA00022603"/>
    </source>
</evidence>
<dbReference type="EC" id="2.1.1.-" evidence="6"/>
<dbReference type="InterPro" id="IPR050078">
    <property type="entry name" value="Ribosomal_L11_MeTrfase_PrmA"/>
</dbReference>
<dbReference type="HAMAP" id="MF_00735">
    <property type="entry name" value="Methyltr_PrmA"/>
    <property type="match status" value="1"/>
</dbReference>
<feature type="binding site" evidence="6">
    <location>
        <position position="167"/>
    </location>
    <ligand>
        <name>S-adenosyl-L-methionine</name>
        <dbReference type="ChEBI" id="CHEBI:59789"/>
    </ligand>
</feature>
<dbReference type="EMBL" id="QGKM01000052">
    <property type="protein sequence ID" value="PWQ94942.1"/>
    <property type="molecule type" value="Genomic_DNA"/>
</dbReference>
<feature type="binding site" evidence="6">
    <location>
        <position position="146"/>
    </location>
    <ligand>
        <name>S-adenosyl-L-methionine</name>
        <dbReference type="ChEBI" id="CHEBI:59789"/>
    </ligand>
</feature>
<comment type="catalytic activity">
    <reaction evidence="6">
        <text>L-lysyl-[protein] + 3 S-adenosyl-L-methionine = N(6),N(6),N(6)-trimethyl-L-lysyl-[protein] + 3 S-adenosyl-L-homocysteine + 3 H(+)</text>
        <dbReference type="Rhea" id="RHEA:54192"/>
        <dbReference type="Rhea" id="RHEA-COMP:9752"/>
        <dbReference type="Rhea" id="RHEA-COMP:13826"/>
        <dbReference type="ChEBI" id="CHEBI:15378"/>
        <dbReference type="ChEBI" id="CHEBI:29969"/>
        <dbReference type="ChEBI" id="CHEBI:57856"/>
        <dbReference type="ChEBI" id="CHEBI:59789"/>
        <dbReference type="ChEBI" id="CHEBI:61961"/>
    </reaction>
</comment>
<comment type="similarity">
    <text evidence="1 6">Belongs to the methyltransferase superfamily. PrmA family.</text>
</comment>
<feature type="binding site" evidence="6">
    <location>
        <position position="189"/>
    </location>
    <ligand>
        <name>S-adenosyl-L-methionine</name>
        <dbReference type="ChEBI" id="CHEBI:59789"/>
    </ligand>
</feature>
<organism evidence="7 8">
    <name type="scientific">Leucothrix pacifica</name>
    <dbReference type="NCBI Taxonomy" id="1247513"/>
    <lineage>
        <taxon>Bacteria</taxon>
        <taxon>Pseudomonadati</taxon>
        <taxon>Pseudomonadota</taxon>
        <taxon>Gammaproteobacteria</taxon>
        <taxon>Thiotrichales</taxon>
        <taxon>Thiotrichaceae</taxon>
        <taxon>Leucothrix</taxon>
    </lineage>
</organism>
<dbReference type="Gene3D" id="3.40.50.150">
    <property type="entry name" value="Vaccinia Virus protein VP39"/>
    <property type="match status" value="1"/>
</dbReference>
<accession>A0A317CFI9</accession>
<dbReference type="Pfam" id="PF06325">
    <property type="entry name" value="PrmA"/>
    <property type="match status" value="1"/>
</dbReference>
<dbReference type="SUPFAM" id="SSF53335">
    <property type="entry name" value="S-adenosyl-L-methionine-dependent methyltransferases"/>
    <property type="match status" value="1"/>
</dbReference>
<dbReference type="PANTHER" id="PTHR43648:SF1">
    <property type="entry name" value="ELECTRON TRANSFER FLAVOPROTEIN BETA SUBUNIT LYSINE METHYLTRANSFERASE"/>
    <property type="match status" value="1"/>
</dbReference>
<keyword evidence="7" id="KW-0689">Ribosomal protein</keyword>
<protein>
    <recommendedName>
        <fullName evidence="6">Ribosomal protein L11 methyltransferase</fullName>
        <shortName evidence="6">L11 Mtase</shortName>
        <ecNumber evidence="6">2.1.1.-</ecNumber>
    </recommendedName>
</protein>
<evidence type="ECO:0000256" key="5">
    <source>
        <dbReference type="ARBA" id="ARBA00022691"/>
    </source>
</evidence>
<dbReference type="PANTHER" id="PTHR43648">
    <property type="entry name" value="ELECTRON TRANSFER FLAVOPROTEIN BETA SUBUNIT LYSINE METHYLTRANSFERASE"/>
    <property type="match status" value="1"/>
</dbReference>
<keyword evidence="2 6" id="KW-0963">Cytoplasm</keyword>
<dbReference type="RefSeq" id="WP_109838704.1">
    <property type="nucleotide sequence ID" value="NZ_QGKM01000052.1"/>
</dbReference>
<comment type="function">
    <text evidence="6">Methylates ribosomal protein L11.</text>
</comment>
<dbReference type="InterPro" id="IPR004498">
    <property type="entry name" value="Ribosomal_PrmA_MeTrfase"/>
</dbReference>
<dbReference type="PIRSF" id="PIRSF000401">
    <property type="entry name" value="RPL11_MTase"/>
    <property type="match status" value="1"/>
</dbReference>
<dbReference type="GO" id="GO:0005829">
    <property type="term" value="C:cytosol"/>
    <property type="evidence" value="ECO:0007669"/>
    <property type="project" value="TreeGrafter"/>
</dbReference>
<keyword evidence="8" id="KW-1185">Reference proteome</keyword>
<evidence type="ECO:0000256" key="6">
    <source>
        <dbReference type="HAMAP-Rule" id="MF_00735"/>
    </source>
</evidence>
<proteinExistence type="inferred from homology"/>
<gene>
    <name evidence="6" type="primary">prmA</name>
    <name evidence="7" type="ORF">DKW60_16185</name>
</gene>